<dbReference type="GO" id="GO:0008733">
    <property type="term" value="F:L-arabinose isomerase activity"/>
    <property type="evidence" value="ECO:0007669"/>
    <property type="project" value="InterPro"/>
</dbReference>
<gene>
    <name evidence="7" type="ORF">FSB73_02180</name>
</gene>
<dbReference type="KEGG" id="agi:FSB73_02180"/>
<evidence type="ECO:0000256" key="3">
    <source>
        <dbReference type="ARBA" id="ARBA00023211"/>
    </source>
</evidence>
<dbReference type="PANTHER" id="PTHR38464:SF1">
    <property type="entry name" value="L-ARABINOSE ISOMERASE"/>
    <property type="match status" value="1"/>
</dbReference>
<evidence type="ECO:0000256" key="5">
    <source>
        <dbReference type="ARBA" id="ARBA00023277"/>
    </source>
</evidence>
<proteinExistence type="predicted"/>
<keyword evidence="1" id="KW-0479">Metal-binding</keyword>
<sequence length="479" mass="53098">MQSKLKLGLFAIGLKTYWNQFDGLKSRLEGYLGVVEGKIKALHPQVINAGLIDTVDKSFEAGSLFRRNEVDLVFLYISTYALSSTVLPAVQAAQAPVILLNLSPEKAIDYDTFNAMQDRTRMTGEWLAYSSACPVPELINVFKRIGIRYHQVTGLLEDDPLVWQEVSEWIDAAKVKNVMFYNRLGCIGNYYNGMLDIYTDLTRQYKYFGGHIELIEPDELTSIRNSVTQTEINRQELLFETHFDIELDCLKSELTRAAKTSAALEKLVRKYKLGAIAYYCKGSDSNNEDTFASVILGNSLLTANNIPVAGEYDIKNAQAMKILDSFGIGGSFTEYYAMDYQDDVILMGHDGPGHILIADGKPKVKPLQVYHGKVGKGLSVEMVVKHGPVTMLSVIEQADGTLALLVAEGTSVAGKILKIGNTNSRYKFSIGAKRFLESWNSHGPAHHCAVGIGHISDKLKKLGALLDMEVIIVCRSFIE</sequence>
<dbReference type="SUPFAM" id="SSF53743">
    <property type="entry name" value="FucI/AraA N-terminal and middle domains"/>
    <property type="match status" value="1"/>
</dbReference>
<accession>A0A5B8VI47</accession>
<organism evidence="7 8">
    <name type="scientific">Arachidicoccus ginsenosidivorans</name>
    <dbReference type="NCBI Taxonomy" id="496057"/>
    <lineage>
        <taxon>Bacteria</taxon>
        <taxon>Pseudomonadati</taxon>
        <taxon>Bacteroidota</taxon>
        <taxon>Chitinophagia</taxon>
        <taxon>Chitinophagales</taxon>
        <taxon>Chitinophagaceae</taxon>
        <taxon>Arachidicoccus</taxon>
    </lineage>
</organism>
<feature type="domain" description="L-arabinose isomerase C-terminal" evidence="6">
    <location>
        <begin position="330"/>
        <end position="469"/>
    </location>
</feature>
<protein>
    <submittedName>
        <fullName evidence="7">Arabinose isomerase</fullName>
    </submittedName>
</protein>
<evidence type="ECO:0000313" key="8">
    <source>
        <dbReference type="Proteomes" id="UP000321291"/>
    </source>
</evidence>
<keyword evidence="3" id="KW-0464">Manganese</keyword>
<evidence type="ECO:0000256" key="1">
    <source>
        <dbReference type="ARBA" id="ARBA00022723"/>
    </source>
</evidence>
<dbReference type="CDD" id="cd00578">
    <property type="entry name" value="L-fuc_L-ara-isomerases"/>
    <property type="match status" value="1"/>
</dbReference>
<evidence type="ECO:0000256" key="4">
    <source>
        <dbReference type="ARBA" id="ARBA00023235"/>
    </source>
</evidence>
<reference evidence="7 8" key="1">
    <citation type="journal article" date="2017" name="Int. J. Syst. Evol. Microbiol.">
        <title>Arachidicoccus ginsenosidivorans sp. nov., with ginsenoside-converting activity isolated from ginseng cultivating soil.</title>
        <authorList>
            <person name="Siddiqi M.Z."/>
            <person name="Aslam Z."/>
            <person name="Im W.T."/>
        </authorList>
    </citation>
    <scope>NUCLEOTIDE SEQUENCE [LARGE SCALE GENOMIC DNA]</scope>
    <source>
        <strain evidence="7 8">Gsoil 809</strain>
    </source>
</reference>
<dbReference type="Pfam" id="PF11762">
    <property type="entry name" value="Arabinose_Iso_C"/>
    <property type="match status" value="1"/>
</dbReference>
<dbReference type="PANTHER" id="PTHR38464">
    <property type="entry name" value="L-ARABINOSE ISOMERASE"/>
    <property type="match status" value="1"/>
</dbReference>
<dbReference type="InterPro" id="IPR004216">
    <property type="entry name" value="Fuc/Ara_isomerase_C"/>
</dbReference>
<dbReference type="GO" id="GO:0046872">
    <property type="term" value="F:metal ion binding"/>
    <property type="evidence" value="ECO:0007669"/>
    <property type="project" value="UniProtKB-KW"/>
</dbReference>
<name>A0A5B8VI47_9BACT</name>
<keyword evidence="5" id="KW-0119">Carbohydrate metabolism</keyword>
<keyword evidence="2" id="KW-0054">Arabinose catabolism</keyword>
<dbReference type="AlphaFoldDB" id="A0A5B8VI47"/>
<dbReference type="GO" id="GO:0005829">
    <property type="term" value="C:cytosol"/>
    <property type="evidence" value="ECO:0007669"/>
    <property type="project" value="TreeGrafter"/>
</dbReference>
<evidence type="ECO:0000313" key="7">
    <source>
        <dbReference type="EMBL" id="QEC70675.1"/>
    </source>
</evidence>
<evidence type="ECO:0000259" key="6">
    <source>
        <dbReference type="Pfam" id="PF11762"/>
    </source>
</evidence>
<dbReference type="EMBL" id="CP042434">
    <property type="protein sequence ID" value="QEC70675.1"/>
    <property type="molecule type" value="Genomic_DNA"/>
</dbReference>
<evidence type="ECO:0000256" key="2">
    <source>
        <dbReference type="ARBA" id="ARBA00022935"/>
    </source>
</evidence>
<dbReference type="InterPro" id="IPR009015">
    <property type="entry name" value="Fucose_isomerase_N/cen_sf"/>
</dbReference>
<dbReference type="InterPro" id="IPR024664">
    <property type="entry name" value="Ara_Isoase_C"/>
</dbReference>
<keyword evidence="4 7" id="KW-0413">Isomerase</keyword>
<dbReference type="Proteomes" id="UP000321291">
    <property type="component" value="Chromosome"/>
</dbReference>
<dbReference type="InterPro" id="IPR003762">
    <property type="entry name" value="Lara_isomerase"/>
</dbReference>
<keyword evidence="8" id="KW-1185">Reference proteome</keyword>
<dbReference type="OrthoDB" id="3194672at2"/>
<dbReference type="RefSeq" id="WP_146779937.1">
    <property type="nucleotide sequence ID" value="NZ_CP042434.1"/>
</dbReference>
<dbReference type="SUPFAM" id="SSF50443">
    <property type="entry name" value="FucI/AraA C-terminal domain-like"/>
    <property type="match status" value="1"/>
</dbReference>
<dbReference type="GO" id="GO:0019569">
    <property type="term" value="P:L-arabinose catabolic process to D-xylulose 5-phosphate"/>
    <property type="evidence" value="ECO:0007669"/>
    <property type="project" value="TreeGrafter"/>
</dbReference>